<dbReference type="PROSITE" id="PS00894">
    <property type="entry name" value="HTH_DEOR_1"/>
    <property type="match status" value="1"/>
</dbReference>
<comment type="caution">
    <text evidence="6">The sequence shown here is derived from an EMBL/GenBank/DDBJ whole genome shotgun (WGS) entry which is preliminary data.</text>
</comment>
<dbReference type="GO" id="GO:0003700">
    <property type="term" value="F:DNA-binding transcription factor activity"/>
    <property type="evidence" value="ECO:0007669"/>
    <property type="project" value="InterPro"/>
</dbReference>
<dbReference type="Gene3D" id="1.10.10.10">
    <property type="entry name" value="Winged helix-like DNA-binding domain superfamily/Winged helix DNA-binding domain"/>
    <property type="match status" value="1"/>
</dbReference>
<organism evidence="6 7">
    <name type="scientific">Rhodovulum bhavnagarense</name>
    <dbReference type="NCBI Taxonomy" id="992286"/>
    <lineage>
        <taxon>Bacteria</taxon>
        <taxon>Pseudomonadati</taxon>
        <taxon>Pseudomonadota</taxon>
        <taxon>Alphaproteobacteria</taxon>
        <taxon>Rhodobacterales</taxon>
        <taxon>Paracoccaceae</taxon>
        <taxon>Rhodovulum</taxon>
    </lineage>
</organism>
<dbReference type="InterPro" id="IPR001034">
    <property type="entry name" value="DeoR_HTH"/>
</dbReference>
<dbReference type="RefSeq" id="WP_165910218.1">
    <property type="nucleotide sequence ID" value="NZ_SLXU01000027.1"/>
</dbReference>
<evidence type="ECO:0000256" key="1">
    <source>
        <dbReference type="ARBA" id="ARBA00022491"/>
    </source>
</evidence>
<dbReference type="EMBL" id="SLXU01000027">
    <property type="protein sequence ID" value="TCP58428.1"/>
    <property type="molecule type" value="Genomic_DNA"/>
</dbReference>
<evidence type="ECO:0000259" key="5">
    <source>
        <dbReference type="PROSITE" id="PS51000"/>
    </source>
</evidence>
<dbReference type="PANTHER" id="PTHR30363:SF4">
    <property type="entry name" value="GLYCEROL-3-PHOSPHATE REGULON REPRESSOR"/>
    <property type="match status" value="1"/>
</dbReference>
<protein>
    <submittedName>
        <fullName evidence="6">DeoR family transcriptional regulator</fullName>
    </submittedName>
</protein>
<dbReference type="Pfam" id="PF08220">
    <property type="entry name" value="HTH_DeoR"/>
    <property type="match status" value="1"/>
</dbReference>
<dbReference type="InterPro" id="IPR014036">
    <property type="entry name" value="DeoR-like_C"/>
</dbReference>
<dbReference type="AlphaFoldDB" id="A0A4R2R8S5"/>
<keyword evidence="1" id="KW-0678">Repressor</keyword>
<keyword evidence="3" id="KW-0238">DNA-binding</keyword>
<dbReference type="PANTHER" id="PTHR30363">
    <property type="entry name" value="HTH-TYPE TRANSCRIPTIONAL REGULATOR SRLR-RELATED"/>
    <property type="match status" value="1"/>
</dbReference>
<evidence type="ECO:0000256" key="2">
    <source>
        <dbReference type="ARBA" id="ARBA00023015"/>
    </source>
</evidence>
<dbReference type="SUPFAM" id="SSF46785">
    <property type="entry name" value="Winged helix' DNA-binding domain"/>
    <property type="match status" value="1"/>
</dbReference>
<evidence type="ECO:0000313" key="6">
    <source>
        <dbReference type="EMBL" id="TCP58428.1"/>
    </source>
</evidence>
<dbReference type="SMART" id="SM01134">
    <property type="entry name" value="DeoRC"/>
    <property type="match status" value="1"/>
</dbReference>
<dbReference type="Pfam" id="PF00455">
    <property type="entry name" value="DeoRC"/>
    <property type="match status" value="1"/>
</dbReference>
<dbReference type="InterPro" id="IPR018356">
    <property type="entry name" value="Tscrpt_reg_HTH_DeoR_CS"/>
</dbReference>
<accession>A0A4R2R8S5</accession>
<evidence type="ECO:0000256" key="4">
    <source>
        <dbReference type="ARBA" id="ARBA00023163"/>
    </source>
</evidence>
<reference evidence="6 7" key="1">
    <citation type="submission" date="2019-03" db="EMBL/GenBank/DDBJ databases">
        <title>Genomic Encyclopedia of Type Strains, Phase IV (KMG-IV): sequencing the most valuable type-strain genomes for metagenomic binning, comparative biology and taxonomic classification.</title>
        <authorList>
            <person name="Goeker M."/>
        </authorList>
    </citation>
    <scope>NUCLEOTIDE SEQUENCE [LARGE SCALE GENOMIC DNA]</scope>
    <source>
        <strain evidence="6 7">DSM 24766</strain>
    </source>
</reference>
<dbReference type="InterPro" id="IPR050313">
    <property type="entry name" value="Carb_Metab_HTH_regulators"/>
</dbReference>
<dbReference type="PRINTS" id="PR00037">
    <property type="entry name" value="HTHLACR"/>
</dbReference>
<evidence type="ECO:0000256" key="3">
    <source>
        <dbReference type="ARBA" id="ARBA00023125"/>
    </source>
</evidence>
<dbReference type="GO" id="GO:0003677">
    <property type="term" value="F:DNA binding"/>
    <property type="evidence" value="ECO:0007669"/>
    <property type="project" value="UniProtKB-KW"/>
</dbReference>
<dbReference type="InterPro" id="IPR037171">
    <property type="entry name" value="NagB/RpiA_transferase-like"/>
</dbReference>
<dbReference type="Proteomes" id="UP000295050">
    <property type="component" value="Unassembled WGS sequence"/>
</dbReference>
<dbReference type="InterPro" id="IPR036388">
    <property type="entry name" value="WH-like_DNA-bd_sf"/>
</dbReference>
<dbReference type="InterPro" id="IPR036390">
    <property type="entry name" value="WH_DNA-bd_sf"/>
</dbReference>
<sequence>MTLQPAKTPLSERQASILSKVTENGYVTIEALAAQFGVSAQTVRRDIIALSSAGHLQRFHGGAGPVAATEAARLDYPAKKAIGRPEKAAVGSKAAAMIPDGATVYLDVGTTVEACAVALSRRPGFTILTNSMPAAMMFDPAEHRVFVLGNRMAGRDGSLVGEDSTRILGKVTLDVAMIACSAIEDTGRVMDFDIEKIAIKRAAMDVAKSSCLLATLSKFNRTALATIARIEQFDDIVTEAD</sequence>
<proteinExistence type="predicted"/>
<feature type="domain" description="HTH deoR-type" evidence="5">
    <location>
        <begin position="10"/>
        <end position="65"/>
    </location>
</feature>
<keyword evidence="2" id="KW-0805">Transcription regulation</keyword>
<name>A0A4R2R8S5_9RHOB</name>
<keyword evidence="7" id="KW-1185">Reference proteome</keyword>
<dbReference type="SUPFAM" id="SSF100950">
    <property type="entry name" value="NagB/RpiA/CoA transferase-like"/>
    <property type="match status" value="1"/>
</dbReference>
<dbReference type="SMART" id="SM00420">
    <property type="entry name" value="HTH_DEOR"/>
    <property type="match status" value="1"/>
</dbReference>
<keyword evidence="4" id="KW-0804">Transcription</keyword>
<evidence type="ECO:0000313" key="7">
    <source>
        <dbReference type="Proteomes" id="UP000295050"/>
    </source>
</evidence>
<gene>
    <name evidence="6" type="ORF">EV663_12710</name>
</gene>
<dbReference type="PROSITE" id="PS51000">
    <property type="entry name" value="HTH_DEOR_2"/>
    <property type="match status" value="1"/>
</dbReference>